<evidence type="ECO:0008006" key="3">
    <source>
        <dbReference type="Google" id="ProtNLM"/>
    </source>
</evidence>
<accession>A0A443JXY8</accession>
<comment type="caution">
    <text evidence="1">The sequence shown here is derived from an EMBL/GenBank/DDBJ whole genome shotgun (WGS) entry which is preliminary data.</text>
</comment>
<evidence type="ECO:0000313" key="1">
    <source>
        <dbReference type="EMBL" id="RWR25345.1"/>
    </source>
</evidence>
<dbReference type="AlphaFoldDB" id="A0A443JXY8"/>
<reference evidence="1 2" key="2">
    <citation type="submission" date="2019-01" db="EMBL/GenBank/DDBJ databases">
        <authorList>
            <person name="Li Y."/>
        </authorList>
    </citation>
    <scope>NUCLEOTIDE SEQUENCE [LARGE SCALE GENOMIC DNA]</scope>
    <source>
        <strain evidence="1 2">07D10-4-3</strain>
    </source>
</reference>
<gene>
    <name evidence="1" type="ORF">D2T29_22140</name>
</gene>
<protein>
    <recommendedName>
        <fullName evidence="3">Chemotaxis protein</fullName>
    </recommendedName>
</protein>
<dbReference type="EMBL" id="SAUY01000073">
    <property type="protein sequence ID" value="RWR25345.1"/>
    <property type="molecule type" value="Genomic_DNA"/>
</dbReference>
<proteinExistence type="predicted"/>
<dbReference type="RefSeq" id="WP_128234191.1">
    <property type="nucleotide sequence ID" value="NZ_SAUY01000073.1"/>
</dbReference>
<dbReference type="Proteomes" id="UP000284451">
    <property type="component" value="Unassembled WGS sequence"/>
</dbReference>
<name>A0A443JXY8_9RHOB</name>
<reference evidence="1 2" key="1">
    <citation type="submission" date="2019-01" db="EMBL/GenBank/DDBJ databases">
        <title>Sinorhodobacter populi sp. nov. isolated from the symptomatic bark tissue of Populus euramericana canker.</title>
        <authorList>
            <person name="Xu G."/>
        </authorList>
    </citation>
    <scope>NUCLEOTIDE SEQUENCE [LARGE SCALE GENOMIC DNA]</scope>
    <source>
        <strain evidence="1 2">07D10-4-3</strain>
    </source>
</reference>
<organism evidence="1 2">
    <name type="scientific">Paenirhodobacter populi</name>
    <dbReference type="NCBI Taxonomy" id="2306993"/>
    <lineage>
        <taxon>Bacteria</taxon>
        <taxon>Pseudomonadati</taxon>
        <taxon>Pseudomonadota</taxon>
        <taxon>Alphaproteobacteria</taxon>
        <taxon>Rhodobacterales</taxon>
        <taxon>Rhodobacter group</taxon>
        <taxon>Paenirhodobacter</taxon>
    </lineage>
</organism>
<evidence type="ECO:0000313" key="2">
    <source>
        <dbReference type="Proteomes" id="UP000284451"/>
    </source>
</evidence>
<sequence>MKLLIRQHLFGMKERGGLDVLLPQLLSQMGFEVIHHPRIGGRQAGVDVAAVGPDPDANDRQTLHLFVIKSGDVGRGDWDGSLQAVRPSLGEVVDDYIPNRVPAQFRSLPIAVCVCMGGEIQEGVRAQWKGFADREGSDQIAFREWNGERLANLIMSGLLSAELLDPAHRAHFQKAVALVSEPDASYDNFRTLLDALSEDINDSPHGTTRLRQMMICLWILVGNGLDAGNLDAPYRACELAMLHAWDAHRRGGGDMAATHQKVRGEVLDHVLGLYLTVADRLIVEKIGPHALKRHALSASVRSRSALDVNLALFETMGRAVLLGLWHHYLACVSDGDEQVAHLRKRDAIVDIVIAMINANPTLVMPMRDDHQIEIGLLMLLAQGSGRIASVDGYLQEIGNRLAYRYVRRRLWLTHFQDYRELLRHPVNRGNDYFQRSTRGSVLVPFVLTGLERLGATEAHSFLLHVVRQHLGHMTQQLWVPSEETDNVLWRQGRSIGYGIPVGTGEIDGSTVSLSEEADGIAADHDAILKTEAISRGLVPLFLTACRHHRLPLPPHFWFLAGGQSDDNQGQAVEEPAASDVNNP</sequence>